<accession>A0A963Z5C7</accession>
<gene>
    <name evidence="2" type="ORF">ACELLULO517_22680</name>
</gene>
<dbReference type="PROSITE" id="PS51257">
    <property type="entry name" value="PROKAR_LIPOPROTEIN"/>
    <property type="match status" value="1"/>
</dbReference>
<organism evidence="2 3">
    <name type="scientific">Acidisoma cellulosilyticum</name>
    <dbReference type="NCBI Taxonomy" id="2802395"/>
    <lineage>
        <taxon>Bacteria</taxon>
        <taxon>Pseudomonadati</taxon>
        <taxon>Pseudomonadota</taxon>
        <taxon>Alphaproteobacteria</taxon>
        <taxon>Acetobacterales</taxon>
        <taxon>Acidocellaceae</taxon>
        <taxon>Acidisoma</taxon>
    </lineage>
</organism>
<keyword evidence="3" id="KW-1185">Reference proteome</keyword>
<dbReference type="AlphaFoldDB" id="A0A963Z5C7"/>
<reference evidence="2 3" key="1">
    <citation type="journal article" date="2021" name="Microorganisms">
        <title>Acidisoma silvae sp. nov. and Acidisomacellulosilytica sp. nov., Two Acidophilic Bacteria Isolated from Decaying Wood, Hydrolyzing Cellulose and Producing Poly-3-hydroxybutyrate.</title>
        <authorList>
            <person name="Mieszkin S."/>
            <person name="Pouder E."/>
            <person name="Uroz S."/>
            <person name="Simon-Colin C."/>
            <person name="Alain K."/>
        </authorList>
    </citation>
    <scope>NUCLEOTIDE SEQUENCE [LARGE SCALE GENOMIC DNA]</scope>
    <source>
        <strain evidence="2 3">HW T5.17</strain>
    </source>
</reference>
<keyword evidence="1" id="KW-0472">Membrane</keyword>
<evidence type="ECO:0000313" key="3">
    <source>
        <dbReference type="Proteomes" id="UP000721844"/>
    </source>
</evidence>
<keyword evidence="1" id="KW-0812">Transmembrane</keyword>
<name>A0A963Z5C7_9PROT</name>
<dbReference type="Proteomes" id="UP000721844">
    <property type="component" value="Unassembled WGS sequence"/>
</dbReference>
<sequence>MSGTVTKIASVLQFAYAAFLLVIGCVGVFTARWELATVFHVDPARWPAGAAPTMLNQYRFLKSIEFGAGLFCFGYRPAILAGGRASAIFLAIVGGGVFARSWSWGVDGRPTLLFIAFLLLEACVFVAVAIHLCLPHDR</sequence>
<feature type="transmembrane region" description="Helical" evidence="1">
    <location>
        <begin position="111"/>
        <end position="134"/>
    </location>
</feature>
<protein>
    <submittedName>
        <fullName evidence="2">DUF4345 family protein</fullName>
    </submittedName>
</protein>
<dbReference type="EMBL" id="JAESVA010000011">
    <property type="protein sequence ID" value="MCB8883072.1"/>
    <property type="molecule type" value="Genomic_DNA"/>
</dbReference>
<evidence type="ECO:0000313" key="2">
    <source>
        <dbReference type="EMBL" id="MCB8883072.1"/>
    </source>
</evidence>
<keyword evidence="1" id="KW-1133">Transmembrane helix</keyword>
<feature type="transmembrane region" description="Helical" evidence="1">
    <location>
        <begin position="78"/>
        <end position="99"/>
    </location>
</feature>
<evidence type="ECO:0000256" key="1">
    <source>
        <dbReference type="SAM" id="Phobius"/>
    </source>
</evidence>
<proteinExistence type="predicted"/>
<comment type="caution">
    <text evidence="2">The sequence shown here is derived from an EMBL/GenBank/DDBJ whole genome shotgun (WGS) entry which is preliminary data.</text>
</comment>
<dbReference type="RefSeq" id="WP_227309730.1">
    <property type="nucleotide sequence ID" value="NZ_JAESVA010000011.1"/>
</dbReference>
<feature type="transmembrane region" description="Helical" evidence="1">
    <location>
        <begin position="12"/>
        <end position="31"/>
    </location>
</feature>